<dbReference type="RefSeq" id="WP_142061738.1">
    <property type="nucleotide sequence ID" value="NZ_VFPA01000005.1"/>
</dbReference>
<comment type="caution">
    <text evidence="4">The sequence shown here is derived from an EMBL/GenBank/DDBJ whole genome shotgun (WGS) entry which is preliminary data.</text>
</comment>
<feature type="active site" description="Nucleophile" evidence="2">
    <location>
        <position position="42"/>
    </location>
</feature>
<keyword evidence="2" id="KW-0442">Lipid degradation</keyword>
<evidence type="ECO:0000256" key="1">
    <source>
        <dbReference type="ARBA" id="ARBA00023098"/>
    </source>
</evidence>
<sequence>MTDERCVDLVLEGGGVRGIALLGAVLRLTEEGYRFPRIAGTSAGAIVAAFVAAHQRAGRDLHGLEEVLRRAPLAELVEEPALQRAAGPLGDGVALLVQNGVHGTERLTAWVARELAAVGVHTFADLRLPPDPDTSLAPYQRYALVVHTSDLTRRVLARLPWDYDRYDLVPDDQRVADAVCASAATPFFFRPVQQRTGRGVATWVDGGLLSNFPITVFDRTDDRRPRWPTWGIKLSGAPVERPDEAVRTPLGLAVASLRTLMNDDVNRYHLEEEGVNRRTIFVDVAEFPALDFSLTEADQDELFRRGTRAAETFLDRMGRRRTAVTSPE</sequence>
<feature type="short sequence motif" description="DGA/G" evidence="2">
    <location>
        <begin position="205"/>
        <end position="207"/>
    </location>
</feature>
<dbReference type="PANTHER" id="PTHR46394">
    <property type="entry name" value="ANNEXIN"/>
    <property type="match status" value="1"/>
</dbReference>
<evidence type="ECO:0000259" key="3">
    <source>
        <dbReference type="PROSITE" id="PS51635"/>
    </source>
</evidence>
<dbReference type="EMBL" id="VFPA01000005">
    <property type="protein sequence ID" value="TQM04356.1"/>
    <property type="molecule type" value="Genomic_DNA"/>
</dbReference>
<dbReference type="GO" id="GO:0016042">
    <property type="term" value="P:lipid catabolic process"/>
    <property type="evidence" value="ECO:0007669"/>
    <property type="project" value="UniProtKB-UniRule"/>
</dbReference>
<dbReference type="Proteomes" id="UP000315677">
    <property type="component" value="Unassembled WGS sequence"/>
</dbReference>
<gene>
    <name evidence="4" type="ORF">FB558_7390</name>
</gene>
<evidence type="ECO:0000256" key="2">
    <source>
        <dbReference type="PROSITE-ProRule" id="PRU01161"/>
    </source>
</evidence>
<dbReference type="PROSITE" id="PS51635">
    <property type="entry name" value="PNPLA"/>
    <property type="match status" value="1"/>
</dbReference>
<evidence type="ECO:0000313" key="5">
    <source>
        <dbReference type="Proteomes" id="UP000315677"/>
    </source>
</evidence>
<feature type="short sequence motif" description="GXGXXG" evidence="2">
    <location>
        <begin position="13"/>
        <end position="18"/>
    </location>
</feature>
<reference evidence="4 5" key="1">
    <citation type="submission" date="2019-06" db="EMBL/GenBank/DDBJ databases">
        <title>Sequencing the genomes of 1000 actinobacteria strains.</title>
        <authorList>
            <person name="Klenk H.-P."/>
        </authorList>
    </citation>
    <scope>NUCLEOTIDE SEQUENCE [LARGE SCALE GENOMIC DNA]</scope>
    <source>
        <strain evidence="4 5">DSM 45301</strain>
    </source>
</reference>
<accession>A0A543D4V3</accession>
<dbReference type="InterPro" id="IPR002641">
    <property type="entry name" value="PNPLA_dom"/>
</dbReference>
<dbReference type="InterPro" id="IPR052580">
    <property type="entry name" value="Lipid_Hydrolase"/>
</dbReference>
<protein>
    <submittedName>
        <fullName evidence="4">NTE family protein</fullName>
    </submittedName>
</protein>
<dbReference type="OrthoDB" id="9770965at2"/>
<dbReference type="InterPro" id="IPR016035">
    <property type="entry name" value="Acyl_Trfase/lysoPLipase"/>
</dbReference>
<dbReference type="CDD" id="cd07207">
    <property type="entry name" value="Pat_ExoU_VipD_like"/>
    <property type="match status" value="1"/>
</dbReference>
<feature type="domain" description="PNPLA" evidence="3">
    <location>
        <begin position="9"/>
        <end position="218"/>
    </location>
</feature>
<name>A0A543D4V3_9PSEU</name>
<proteinExistence type="predicted"/>
<feature type="short sequence motif" description="GXSXG" evidence="2">
    <location>
        <begin position="40"/>
        <end position="44"/>
    </location>
</feature>
<dbReference type="Pfam" id="PF01734">
    <property type="entry name" value="Patatin"/>
    <property type="match status" value="1"/>
</dbReference>
<keyword evidence="5" id="KW-1185">Reference proteome</keyword>
<dbReference type="Gene3D" id="3.40.1090.10">
    <property type="entry name" value="Cytosolic phospholipase A2 catalytic domain"/>
    <property type="match status" value="2"/>
</dbReference>
<keyword evidence="1 2" id="KW-0443">Lipid metabolism</keyword>
<dbReference type="GO" id="GO:0016787">
    <property type="term" value="F:hydrolase activity"/>
    <property type="evidence" value="ECO:0007669"/>
    <property type="project" value="UniProtKB-UniRule"/>
</dbReference>
<dbReference type="SUPFAM" id="SSF52151">
    <property type="entry name" value="FabD/lysophospholipase-like"/>
    <property type="match status" value="1"/>
</dbReference>
<keyword evidence="2" id="KW-0378">Hydrolase</keyword>
<organism evidence="4 5">
    <name type="scientific">Pseudonocardia kunmingensis</name>
    <dbReference type="NCBI Taxonomy" id="630975"/>
    <lineage>
        <taxon>Bacteria</taxon>
        <taxon>Bacillati</taxon>
        <taxon>Actinomycetota</taxon>
        <taxon>Actinomycetes</taxon>
        <taxon>Pseudonocardiales</taxon>
        <taxon>Pseudonocardiaceae</taxon>
        <taxon>Pseudonocardia</taxon>
    </lineage>
</organism>
<evidence type="ECO:0000313" key="4">
    <source>
        <dbReference type="EMBL" id="TQM04356.1"/>
    </source>
</evidence>
<dbReference type="PANTHER" id="PTHR46394:SF1">
    <property type="entry name" value="PNPLA DOMAIN-CONTAINING PROTEIN"/>
    <property type="match status" value="1"/>
</dbReference>
<feature type="active site" description="Proton acceptor" evidence="2">
    <location>
        <position position="205"/>
    </location>
</feature>
<dbReference type="AlphaFoldDB" id="A0A543D4V3"/>